<dbReference type="EMBL" id="CP099418">
    <property type="protein sequence ID" value="USW47002.1"/>
    <property type="molecule type" value="Genomic_DNA"/>
</dbReference>
<keyword evidence="3" id="KW-1185">Reference proteome</keyword>
<dbReference type="InterPro" id="IPR024311">
    <property type="entry name" value="Lipocalin-like"/>
</dbReference>
<dbReference type="OrthoDB" id="3904217at2759"/>
<proteinExistence type="predicted"/>
<organism evidence="2 3">
    <name type="scientific">Septoria linicola</name>
    <dbReference type="NCBI Taxonomy" id="215465"/>
    <lineage>
        <taxon>Eukaryota</taxon>
        <taxon>Fungi</taxon>
        <taxon>Dikarya</taxon>
        <taxon>Ascomycota</taxon>
        <taxon>Pezizomycotina</taxon>
        <taxon>Dothideomycetes</taxon>
        <taxon>Dothideomycetidae</taxon>
        <taxon>Mycosphaerellales</taxon>
        <taxon>Mycosphaerellaceae</taxon>
        <taxon>Septoria</taxon>
    </lineage>
</organism>
<evidence type="ECO:0000313" key="3">
    <source>
        <dbReference type="Proteomes" id="UP001056384"/>
    </source>
</evidence>
<dbReference type="AlphaFoldDB" id="A0A9Q9ADM8"/>
<gene>
    <name evidence="2" type="ORF">Slin15195_G003210</name>
</gene>
<feature type="domain" description="Lipocalin-like" evidence="1">
    <location>
        <begin position="16"/>
        <end position="170"/>
    </location>
</feature>
<protein>
    <submittedName>
        <fullName evidence="2">Lipocalin-like domain-containing protein</fullName>
    </submittedName>
</protein>
<evidence type="ECO:0000313" key="2">
    <source>
        <dbReference type="EMBL" id="USW47002.1"/>
    </source>
</evidence>
<name>A0A9Q9ADM8_9PEZI</name>
<sequence>MSAGFTTNAIVHALAGTYALINTTSTLNGVAVPDRAYGKSPVGLLTYTKSGFMSATITATEADFRPSNLTFPYNETDPTEDWALVGQHTLAYAGPWSVSPDLPVTNTSGQLIHGPLWVANVPSWTGSEQRRNFSVHTSSLFDGYPKGTKLLRIESIRDNGNAGVLWWRRVDGESQNGVWRENTDVNLPDPAAPAVE</sequence>
<dbReference type="Pfam" id="PF13924">
    <property type="entry name" value="Lipocalin_5"/>
    <property type="match status" value="1"/>
</dbReference>
<evidence type="ECO:0000259" key="1">
    <source>
        <dbReference type="Pfam" id="PF13924"/>
    </source>
</evidence>
<reference evidence="2" key="1">
    <citation type="submission" date="2022-06" db="EMBL/GenBank/DDBJ databases">
        <title>Complete genome sequences of two strains of the flax pathogen Septoria linicola.</title>
        <authorList>
            <person name="Lapalu N."/>
            <person name="Simon A."/>
            <person name="Demenou B."/>
            <person name="Paumier D."/>
            <person name="Guillot M.-P."/>
            <person name="Gout L."/>
            <person name="Valade R."/>
        </authorList>
    </citation>
    <scope>NUCLEOTIDE SEQUENCE</scope>
    <source>
        <strain evidence="2">SE15195</strain>
    </source>
</reference>
<accession>A0A9Q9ADM8</accession>
<dbReference type="Proteomes" id="UP001056384">
    <property type="component" value="Chromosome 1"/>
</dbReference>